<protein>
    <submittedName>
        <fullName evidence="2">Uncharacterized protein</fullName>
    </submittedName>
</protein>
<dbReference type="AlphaFoldDB" id="A0AAU7AWC0"/>
<feature type="transmembrane region" description="Helical" evidence="1">
    <location>
        <begin position="50"/>
        <end position="72"/>
    </location>
</feature>
<dbReference type="KEGG" id="parq:DSM112329_02851"/>
<keyword evidence="1" id="KW-1133">Transmembrane helix</keyword>
<sequence length="77" mass="8526">MARVLLVIWVVLLAYYGLRVSVFALPDSCPKTVLEYTEDARCDDGVLLDWLWFAAVAFAAVTTIAYGAVVLLSSRRT</sequence>
<name>A0AAU7AWC0_9ACTN</name>
<dbReference type="EMBL" id="CP114014">
    <property type="protein sequence ID" value="XAY05990.1"/>
    <property type="molecule type" value="Genomic_DNA"/>
</dbReference>
<organism evidence="2">
    <name type="scientific">Paraconexibacter sp. AEG42_29</name>
    <dbReference type="NCBI Taxonomy" id="2997339"/>
    <lineage>
        <taxon>Bacteria</taxon>
        <taxon>Bacillati</taxon>
        <taxon>Actinomycetota</taxon>
        <taxon>Thermoleophilia</taxon>
        <taxon>Solirubrobacterales</taxon>
        <taxon>Paraconexibacteraceae</taxon>
        <taxon>Paraconexibacter</taxon>
    </lineage>
</organism>
<dbReference type="RefSeq" id="WP_354697225.1">
    <property type="nucleotide sequence ID" value="NZ_CP114014.1"/>
</dbReference>
<evidence type="ECO:0000256" key="1">
    <source>
        <dbReference type="SAM" id="Phobius"/>
    </source>
</evidence>
<keyword evidence="1" id="KW-0812">Transmembrane</keyword>
<accession>A0AAU7AWC0</accession>
<proteinExistence type="predicted"/>
<gene>
    <name evidence="2" type="ORF">DSM112329_02851</name>
</gene>
<keyword evidence="1" id="KW-0472">Membrane</keyword>
<evidence type="ECO:0000313" key="2">
    <source>
        <dbReference type="EMBL" id="XAY05990.1"/>
    </source>
</evidence>
<reference evidence="2" key="1">
    <citation type="submission" date="2022-12" db="EMBL/GenBank/DDBJ databases">
        <title>Paraconexibacter alkalitolerans sp. nov. and Baekduia alba sp. nov., isolated from soil and emended description of the genera Paraconexibacter (Chun et al., 2020) and Baekduia (An et al., 2020).</title>
        <authorList>
            <person name="Vieira S."/>
            <person name="Huber K.J."/>
            <person name="Geppert A."/>
            <person name="Wolf J."/>
            <person name="Neumann-Schaal M."/>
            <person name="Muesken M."/>
            <person name="Overmann J."/>
        </authorList>
    </citation>
    <scope>NUCLEOTIDE SEQUENCE</scope>
    <source>
        <strain evidence="2">AEG42_29</strain>
    </source>
</reference>